<gene>
    <name evidence="1" type="ORF">GXM_00714</name>
</gene>
<evidence type="ECO:0000313" key="2">
    <source>
        <dbReference type="Proteomes" id="UP000326678"/>
    </source>
</evidence>
<dbReference type="KEGG" id="nsh:GXM_00714"/>
<protein>
    <submittedName>
        <fullName evidence="1">Uncharacterized protein</fullName>
    </submittedName>
</protein>
<name>A0A5P8VSF1_9NOSO</name>
<proteinExistence type="predicted"/>
<dbReference type="Proteomes" id="UP000326678">
    <property type="component" value="Chromosome Gxm1"/>
</dbReference>
<reference evidence="1 2" key="1">
    <citation type="submission" date="2019-10" db="EMBL/GenBank/DDBJ databases">
        <title>Genomic and transcriptomic insights into the perfect genentic adaptation of a filamentous nitrogen-fixing cyanobacterium to rice fields.</title>
        <authorList>
            <person name="Chen Z."/>
        </authorList>
    </citation>
    <scope>NUCLEOTIDE SEQUENCE [LARGE SCALE GENOMIC DNA]</scope>
    <source>
        <strain evidence="1">CCNUC1</strain>
    </source>
</reference>
<sequence>MGWASRPPVIKGAHVAHPTRLYSLFIGNPNGIKHLPDKLLGR</sequence>
<evidence type="ECO:0000313" key="1">
    <source>
        <dbReference type="EMBL" id="QFS43241.1"/>
    </source>
</evidence>
<dbReference type="EMBL" id="CP045226">
    <property type="protein sequence ID" value="QFS43241.1"/>
    <property type="molecule type" value="Genomic_DNA"/>
</dbReference>
<keyword evidence="2" id="KW-1185">Reference proteome</keyword>
<organism evidence="1 2">
    <name type="scientific">Nostoc sphaeroides CCNUC1</name>
    <dbReference type="NCBI Taxonomy" id="2653204"/>
    <lineage>
        <taxon>Bacteria</taxon>
        <taxon>Bacillati</taxon>
        <taxon>Cyanobacteriota</taxon>
        <taxon>Cyanophyceae</taxon>
        <taxon>Nostocales</taxon>
        <taxon>Nostocaceae</taxon>
        <taxon>Nostoc</taxon>
    </lineage>
</organism>
<accession>A0A5P8VSF1</accession>
<dbReference type="AlphaFoldDB" id="A0A5P8VSF1"/>